<dbReference type="AlphaFoldDB" id="A0A841AQ26"/>
<dbReference type="Gene3D" id="3.30.720.120">
    <property type="match status" value="1"/>
</dbReference>
<protein>
    <submittedName>
        <fullName evidence="2">Putative glyoxalase superfamily protein PhnB</fullName>
    </submittedName>
</protein>
<evidence type="ECO:0000313" key="3">
    <source>
        <dbReference type="Proteomes" id="UP000536685"/>
    </source>
</evidence>
<proteinExistence type="predicted"/>
<dbReference type="PROSITE" id="PS51819">
    <property type="entry name" value="VOC"/>
    <property type="match status" value="1"/>
</dbReference>
<dbReference type="InterPro" id="IPR037523">
    <property type="entry name" value="VOC_core"/>
</dbReference>
<dbReference type="InterPro" id="IPR029068">
    <property type="entry name" value="Glyas_Bleomycin-R_OHBP_Dase"/>
</dbReference>
<dbReference type="EMBL" id="JACHMJ010000001">
    <property type="protein sequence ID" value="MBB5843806.1"/>
    <property type="molecule type" value="Genomic_DNA"/>
</dbReference>
<sequence length="129" mass="14146">MNAHLFGYVSYRDAAAALDWLSACGFTVVRRIDAAGGRVLHAEVRLGQAVVMVSSNDDDFDDTVLVERPSGHGLYLMVDDVDRLFARAVAAGATPVIEPEDTEWTTRRAEVRDPEGNVWSYGSYEPGQI</sequence>
<feature type="domain" description="VOC" evidence="1">
    <location>
        <begin position="2"/>
        <end position="124"/>
    </location>
</feature>
<dbReference type="InterPro" id="IPR004360">
    <property type="entry name" value="Glyas_Fos-R_dOase_dom"/>
</dbReference>
<reference evidence="2 3" key="1">
    <citation type="submission" date="2020-08" db="EMBL/GenBank/DDBJ databases">
        <title>Sequencing the genomes of 1000 actinobacteria strains.</title>
        <authorList>
            <person name="Klenk H.-P."/>
        </authorList>
    </citation>
    <scope>NUCLEOTIDE SEQUENCE [LARGE SCALE GENOMIC DNA]</scope>
    <source>
        <strain evidence="2 3">DSM 105784</strain>
    </source>
</reference>
<dbReference type="PANTHER" id="PTHR34109">
    <property type="entry name" value="BNAUNNG04460D PROTEIN-RELATED"/>
    <property type="match status" value="1"/>
</dbReference>
<gene>
    <name evidence="2" type="ORF">HD599_002129</name>
</gene>
<comment type="caution">
    <text evidence="2">The sequence shown here is derived from an EMBL/GenBank/DDBJ whole genome shotgun (WGS) entry which is preliminary data.</text>
</comment>
<dbReference type="PANTHER" id="PTHR34109:SF1">
    <property type="entry name" value="VOC DOMAIN-CONTAINING PROTEIN"/>
    <property type="match status" value="1"/>
</dbReference>
<evidence type="ECO:0000313" key="2">
    <source>
        <dbReference type="EMBL" id="MBB5843806.1"/>
    </source>
</evidence>
<evidence type="ECO:0000259" key="1">
    <source>
        <dbReference type="PROSITE" id="PS51819"/>
    </source>
</evidence>
<dbReference type="Proteomes" id="UP000536685">
    <property type="component" value="Unassembled WGS sequence"/>
</dbReference>
<accession>A0A841AQ26</accession>
<dbReference type="Pfam" id="PF00903">
    <property type="entry name" value="Glyoxalase"/>
    <property type="match status" value="1"/>
</dbReference>
<name>A0A841AQ26_9MICO</name>
<organism evidence="2 3">
    <name type="scientific">Conyzicola lurida</name>
    <dbReference type="NCBI Taxonomy" id="1172621"/>
    <lineage>
        <taxon>Bacteria</taxon>
        <taxon>Bacillati</taxon>
        <taxon>Actinomycetota</taxon>
        <taxon>Actinomycetes</taxon>
        <taxon>Micrococcales</taxon>
        <taxon>Microbacteriaceae</taxon>
        <taxon>Conyzicola</taxon>
    </lineage>
</organism>
<dbReference type="Gene3D" id="3.30.720.110">
    <property type="match status" value="1"/>
</dbReference>
<dbReference type="SUPFAM" id="SSF54593">
    <property type="entry name" value="Glyoxalase/Bleomycin resistance protein/Dihydroxybiphenyl dioxygenase"/>
    <property type="match status" value="1"/>
</dbReference>
<keyword evidence="3" id="KW-1185">Reference proteome</keyword>
<dbReference type="RefSeq" id="WP_184237184.1">
    <property type="nucleotide sequence ID" value="NZ_JACHMJ010000001.1"/>
</dbReference>